<comment type="caution">
    <text evidence="1">The sequence shown here is derived from an EMBL/GenBank/DDBJ whole genome shotgun (WGS) entry which is preliminary data.</text>
</comment>
<evidence type="ECO:0000313" key="2">
    <source>
        <dbReference type="Proteomes" id="UP000309676"/>
    </source>
</evidence>
<dbReference type="EMBL" id="VCIW01000021">
    <property type="protein sequence ID" value="TLS49385.1"/>
    <property type="molecule type" value="Genomic_DNA"/>
</dbReference>
<dbReference type="Proteomes" id="UP000309676">
    <property type="component" value="Unassembled WGS sequence"/>
</dbReference>
<gene>
    <name evidence="1" type="ORF">FE782_25030</name>
</gene>
<accession>A0A5R9GDC8</accession>
<dbReference type="OrthoDB" id="2659434at2"/>
<organism evidence="1 2">
    <name type="scientific">Paenibacillus antri</name>
    <dbReference type="NCBI Taxonomy" id="2582848"/>
    <lineage>
        <taxon>Bacteria</taxon>
        <taxon>Bacillati</taxon>
        <taxon>Bacillota</taxon>
        <taxon>Bacilli</taxon>
        <taxon>Bacillales</taxon>
        <taxon>Paenibacillaceae</taxon>
        <taxon>Paenibacillus</taxon>
    </lineage>
</organism>
<sequence length="335" mass="39665">MIMTLLQALYDDRLPLPSDFKAYLSALEDIEFFSIAPQVYTLLEEGDRLERTPPFFRTRLKELYRESLHRNLYIHLETGRLLDRFEAEGIDAIPLKGTRFAEKYFSRVGARPTSDIDVLIRTADLERARQCLRSLGFTIEGQRIEQHFHSAQAKPLPRSTVPLPVELHWSLLTERTSSFDVDELWEEAVPCESYKHIKELSDYHAFYMICLHGWKHALDSPKYFLDIAQMIHRAGERLDIDRLFGDALVHRTHRRLTSTLSIVYSQFPHLQRVLPLPFQSRSAERLWWNYSAIRHKDERNLQQYMRLAQYQWSDYDSPLHRLSATIQYLRSLSRR</sequence>
<dbReference type="InterPro" id="IPR039498">
    <property type="entry name" value="NTP_transf_5"/>
</dbReference>
<proteinExistence type="predicted"/>
<keyword evidence="2" id="KW-1185">Reference proteome</keyword>
<keyword evidence="1" id="KW-0808">Transferase</keyword>
<reference evidence="1 2" key="1">
    <citation type="submission" date="2019-05" db="EMBL/GenBank/DDBJ databases">
        <authorList>
            <person name="Narsing Rao M.P."/>
            <person name="Li W.J."/>
        </authorList>
    </citation>
    <scope>NUCLEOTIDE SEQUENCE [LARGE SCALE GENOMIC DNA]</scope>
    <source>
        <strain evidence="1 2">SYSU_K30003</strain>
    </source>
</reference>
<dbReference type="Pfam" id="PF14907">
    <property type="entry name" value="NTP_transf_5"/>
    <property type="match status" value="1"/>
</dbReference>
<evidence type="ECO:0000313" key="1">
    <source>
        <dbReference type="EMBL" id="TLS49385.1"/>
    </source>
</evidence>
<dbReference type="AlphaFoldDB" id="A0A5R9GDC8"/>
<name>A0A5R9GDC8_9BACL</name>
<dbReference type="RefSeq" id="WP_138197102.1">
    <property type="nucleotide sequence ID" value="NZ_VCIW01000021.1"/>
</dbReference>
<dbReference type="GO" id="GO:0016740">
    <property type="term" value="F:transferase activity"/>
    <property type="evidence" value="ECO:0007669"/>
    <property type="project" value="UniProtKB-KW"/>
</dbReference>
<protein>
    <submittedName>
        <fullName evidence="1">Nucleotidyltransferase family protein</fullName>
    </submittedName>
</protein>